<evidence type="ECO:0000256" key="2">
    <source>
        <dbReference type="ARBA" id="ARBA00022475"/>
    </source>
</evidence>
<feature type="transmembrane region" description="Helical" evidence="7">
    <location>
        <begin position="37"/>
        <end position="59"/>
    </location>
</feature>
<evidence type="ECO:0000256" key="5">
    <source>
        <dbReference type="ARBA" id="ARBA00023136"/>
    </source>
</evidence>
<dbReference type="Gene3D" id="3.40.50.300">
    <property type="entry name" value="P-loop containing nucleotide triphosphate hydrolases"/>
    <property type="match status" value="2"/>
</dbReference>
<dbReference type="PANTHER" id="PTHR37937:SF1">
    <property type="entry name" value="CONJUGATIVE TRANSFER: DNA TRANSPORT"/>
    <property type="match status" value="1"/>
</dbReference>
<evidence type="ECO:0000313" key="9">
    <source>
        <dbReference type="EMBL" id="BAY59621.1"/>
    </source>
</evidence>
<feature type="domain" description="Type IV secretion system coupling protein TraD DNA-binding" evidence="8">
    <location>
        <begin position="164"/>
        <end position="515"/>
    </location>
</feature>
<sequence>MNFLRSASNAIAILAILISSFVVSYLIVLFLSGNYALAQLVGFMAALVLTWWGLAAIDALKRKTRLALKPLLSVILIAMLASIIIVVAVQFFAASLLFVAVVAGWVALAMIAKSFETHATTANRRAESPNSSVTGIVQTAIRSSPIPNLLEFGWGNVLVPFLEQPHHFLFLGTTGSGKSVRIRHLLRSVIGGIGVLPKWGALILDAKRDMVPWLEGQQIKYYILNPLDSRFVAWDIARDIVGPFRAKQFAVGIIFDEIPTKHNQNQFFYDVAVILLANILEALHDAFGIYWTLLDLVRICASSQTMENFLRTHHRNFEKVADYFKAGKKDKNDAVLTVKSRVDLLDPIAAIWQHCPKISLTEILNGNAVGLLGVDEEASETVEVANTLISRFLMGCLQSLPDDKTRRFWLVLDELPKAGSIHRGLEAAMAIGRSKGVVVILGLQDVAQGIETFGENVFKSIFGLARYHAYCGLDDSSAQWVSTQYGQFEVELRSNSTSLGADGSISQSINYSTGQRPCLPPQMLSDVNYLTAQGLWAVFRVPKQGLHRHFDSWEFLNRFEVIPTSTPGYLRFAHDDPRLRVPKMTDAERIRLCYPPADSQHEVNYQPSQRKRDRAQNSQSKSKRLGIVKRQHAPEQ</sequence>
<dbReference type="PANTHER" id="PTHR37937">
    <property type="entry name" value="CONJUGATIVE TRANSFER: DNA TRANSPORT"/>
    <property type="match status" value="1"/>
</dbReference>
<feature type="transmembrane region" description="Helical" evidence="7">
    <location>
        <begin position="97"/>
        <end position="115"/>
    </location>
</feature>
<evidence type="ECO:0000256" key="1">
    <source>
        <dbReference type="ARBA" id="ARBA00004651"/>
    </source>
</evidence>
<proteinExistence type="predicted"/>
<geneLocation type="plasmid" evidence="9">
    <name>plasmid2</name>
</geneLocation>
<evidence type="ECO:0000256" key="7">
    <source>
        <dbReference type="SAM" id="Phobius"/>
    </source>
</evidence>
<name>A0A1Z4JS75_LEPBY</name>
<dbReference type="InterPro" id="IPR051539">
    <property type="entry name" value="T4SS-coupling_protein"/>
</dbReference>
<feature type="compositionally biased region" description="Basic residues" evidence="6">
    <location>
        <begin position="621"/>
        <end position="636"/>
    </location>
</feature>
<feature type="region of interest" description="Disordered" evidence="6">
    <location>
        <begin position="598"/>
        <end position="636"/>
    </location>
</feature>
<dbReference type="Proteomes" id="UP000217895">
    <property type="component" value="Plasmid Plasmid2 dna"/>
</dbReference>
<dbReference type="AlphaFoldDB" id="A0A1Z4JS75"/>
<feature type="transmembrane region" description="Helical" evidence="7">
    <location>
        <begin position="71"/>
        <end position="91"/>
    </location>
</feature>
<keyword evidence="9" id="KW-0614">Plasmid</keyword>
<protein>
    <recommendedName>
        <fullName evidence="8">Type IV secretion system coupling protein TraD DNA-binding domain-containing protein</fullName>
    </recommendedName>
</protein>
<reference evidence="9 10" key="1">
    <citation type="submission" date="2017-06" db="EMBL/GenBank/DDBJ databases">
        <title>Genome sequencing of cyanobaciteial culture collection at National Institute for Environmental Studies (NIES).</title>
        <authorList>
            <person name="Hirose Y."/>
            <person name="Shimura Y."/>
            <person name="Fujisawa T."/>
            <person name="Nakamura Y."/>
            <person name="Kawachi M."/>
        </authorList>
    </citation>
    <scope>NUCLEOTIDE SEQUENCE [LARGE SCALE GENOMIC DNA]</scope>
    <source>
        <strain evidence="9 10">NIES-2135</strain>
        <plasmid evidence="10">Plasmid Plasmid2 dna</plasmid>
    </source>
</reference>
<feature type="transmembrane region" description="Helical" evidence="7">
    <location>
        <begin position="12"/>
        <end position="31"/>
    </location>
</feature>
<dbReference type="SUPFAM" id="SSF52540">
    <property type="entry name" value="P-loop containing nucleoside triphosphate hydrolases"/>
    <property type="match status" value="1"/>
</dbReference>
<keyword evidence="10" id="KW-1185">Reference proteome</keyword>
<accession>A0A1Z4JS75</accession>
<dbReference type="GO" id="GO:0005886">
    <property type="term" value="C:plasma membrane"/>
    <property type="evidence" value="ECO:0007669"/>
    <property type="project" value="UniProtKB-SubCell"/>
</dbReference>
<evidence type="ECO:0000313" key="10">
    <source>
        <dbReference type="Proteomes" id="UP000217895"/>
    </source>
</evidence>
<dbReference type="Pfam" id="PF10412">
    <property type="entry name" value="TrwB_AAD_bind"/>
    <property type="match status" value="1"/>
</dbReference>
<dbReference type="InterPro" id="IPR027417">
    <property type="entry name" value="P-loop_NTPase"/>
</dbReference>
<keyword evidence="3 7" id="KW-0812">Transmembrane</keyword>
<evidence type="ECO:0000256" key="3">
    <source>
        <dbReference type="ARBA" id="ARBA00022692"/>
    </source>
</evidence>
<dbReference type="CDD" id="cd01127">
    <property type="entry name" value="TrwB_TraG_TraD_VirD4"/>
    <property type="match status" value="1"/>
</dbReference>
<keyword evidence="2" id="KW-1003">Cell membrane</keyword>
<evidence type="ECO:0000259" key="8">
    <source>
        <dbReference type="Pfam" id="PF10412"/>
    </source>
</evidence>
<dbReference type="InterPro" id="IPR019476">
    <property type="entry name" value="T4SS_TraD_DNA-bd"/>
</dbReference>
<keyword evidence="4 7" id="KW-1133">Transmembrane helix</keyword>
<keyword evidence="5 7" id="KW-0472">Membrane</keyword>
<evidence type="ECO:0000256" key="4">
    <source>
        <dbReference type="ARBA" id="ARBA00022989"/>
    </source>
</evidence>
<dbReference type="EMBL" id="AP018205">
    <property type="protein sequence ID" value="BAY59621.1"/>
    <property type="molecule type" value="Genomic_DNA"/>
</dbReference>
<evidence type="ECO:0000256" key="6">
    <source>
        <dbReference type="SAM" id="MobiDB-lite"/>
    </source>
</evidence>
<comment type="subcellular location">
    <subcellularLocation>
        <location evidence="1">Cell membrane</location>
        <topology evidence="1">Multi-pass membrane protein</topology>
    </subcellularLocation>
</comment>
<organism evidence="9 10">
    <name type="scientific">Leptolyngbya boryana NIES-2135</name>
    <dbReference type="NCBI Taxonomy" id="1973484"/>
    <lineage>
        <taxon>Bacteria</taxon>
        <taxon>Bacillati</taxon>
        <taxon>Cyanobacteriota</taxon>
        <taxon>Cyanophyceae</taxon>
        <taxon>Leptolyngbyales</taxon>
        <taxon>Leptolyngbyaceae</taxon>
        <taxon>Leptolyngbya group</taxon>
        <taxon>Leptolyngbya</taxon>
    </lineage>
</organism>
<gene>
    <name evidence="9" type="ORF">NIES2135_64980</name>
</gene>